<accession>A0A1Q9F3P9</accession>
<organism evidence="1 2">
    <name type="scientific">Symbiodinium microadriaticum</name>
    <name type="common">Dinoflagellate</name>
    <name type="synonym">Zooxanthella microadriatica</name>
    <dbReference type="NCBI Taxonomy" id="2951"/>
    <lineage>
        <taxon>Eukaryota</taxon>
        <taxon>Sar</taxon>
        <taxon>Alveolata</taxon>
        <taxon>Dinophyceae</taxon>
        <taxon>Suessiales</taxon>
        <taxon>Symbiodiniaceae</taxon>
        <taxon>Symbiodinium</taxon>
    </lineage>
</organism>
<name>A0A1Q9F3P9_SYMMI</name>
<dbReference type="GO" id="GO:0046872">
    <property type="term" value="F:metal ion binding"/>
    <property type="evidence" value="ECO:0007669"/>
    <property type="project" value="InterPro"/>
</dbReference>
<dbReference type="GO" id="GO:0019441">
    <property type="term" value="P:L-tryptophan catabolic process to kynurenine"/>
    <property type="evidence" value="ECO:0007669"/>
    <property type="project" value="InterPro"/>
</dbReference>
<proteinExistence type="predicted"/>
<dbReference type="GO" id="GO:0020037">
    <property type="term" value="F:heme binding"/>
    <property type="evidence" value="ECO:0007669"/>
    <property type="project" value="InterPro"/>
</dbReference>
<dbReference type="Proteomes" id="UP000186817">
    <property type="component" value="Unassembled WGS sequence"/>
</dbReference>
<dbReference type="InterPro" id="IPR037217">
    <property type="entry name" value="Trp/Indoleamine_2_3_dOase-like"/>
</dbReference>
<comment type="caution">
    <text evidence="1">The sequence shown here is derived from an EMBL/GenBank/DDBJ whole genome shotgun (WGS) entry which is preliminary data.</text>
</comment>
<gene>
    <name evidence="1" type="ORF">AK812_SmicGene1502</name>
</gene>
<dbReference type="SUPFAM" id="SSF140959">
    <property type="entry name" value="Indolic compounds 2,3-dioxygenase-like"/>
    <property type="match status" value="1"/>
</dbReference>
<dbReference type="EMBL" id="LSRX01000016">
    <property type="protein sequence ID" value="OLQ14313.1"/>
    <property type="molecule type" value="Genomic_DNA"/>
</dbReference>
<reference evidence="1 2" key="1">
    <citation type="submission" date="2016-02" db="EMBL/GenBank/DDBJ databases">
        <title>Genome analysis of coral dinoflagellate symbionts highlights evolutionary adaptations to a symbiotic lifestyle.</title>
        <authorList>
            <person name="Aranda M."/>
            <person name="Li Y."/>
            <person name="Liew Y.J."/>
            <person name="Baumgarten S."/>
            <person name="Simakov O."/>
            <person name="Wilson M."/>
            <person name="Piel J."/>
            <person name="Ashoor H."/>
            <person name="Bougouffa S."/>
            <person name="Bajic V.B."/>
            <person name="Ryu T."/>
            <person name="Ravasi T."/>
            <person name="Bayer T."/>
            <person name="Micklem G."/>
            <person name="Kim H."/>
            <person name="Bhak J."/>
            <person name="Lajeunesse T.C."/>
            <person name="Voolstra C.R."/>
        </authorList>
    </citation>
    <scope>NUCLEOTIDE SEQUENCE [LARGE SCALE GENOMIC DNA]</scope>
    <source>
        <strain evidence="1 2">CCMP2467</strain>
    </source>
</reference>
<dbReference type="AlphaFoldDB" id="A0A1Q9F3P9"/>
<protein>
    <submittedName>
        <fullName evidence="1">Uncharacterized protein</fullName>
    </submittedName>
</protein>
<evidence type="ECO:0000313" key="1">
    <source>
        <dbReference type="EMBL" id="OLQ14313.1"/>
    </source>
</evidence>
<keyword evidence="2" id="KW-1185">Reference proteome</keyword>
<dbReference type="OrthoDB" id="10412156at2759"/>
<sequence length="697" mass="77318">MAEQWARLISDDIWRALTATGVESAEDLAYLFVSEDEAREWAVLQQCSHSADNFVAAWSIVRRLVDEDRTVVDRVLASELARRRATPKARPVRAVSSSAPPEQLFKKRRAAVTDSVTGLEGVRVLDYAPSSSVGLNLPVSRERDRLWKLWVRSGSDNLRYQALLQDGTLVSNASECPLAWVLSKFEKFSDDQLKAPLRAWDRWEAWQAATCPQANLFRPDAISLFQFIEQVAGGGPTAARSVWHQLQFLRDRLGLNLPLADLKEFGMGKARGQSVTQARVVEPAFVIGLLFALARAAGPGRVLLQSICAALFSCIRWRHLQRSYFTHEDGTLLHAHCIQGKRRVQGVRPPYSWTVPLLTGLCGGLPGLEPSPDWARGLQELFADLAPRIPPGTQPFLVPRIQRADEGLWALGAVACRPMGFRAFTEAFRGVLVQFGEGSDAETFTFNSLRRFMATLANFLHLDPQQAQAIGHWQEIPHGAPVGGSGALASMRARFPMAERYSGVRHQVAGRVQLACLAIFFDMARRALPDPLPRRWHSSSLTWAMLERARPTAEVEFETMRHSPQALDEVSHLLIGSLNVALTEDGSSESPSGRKLCLTGGRQNSRPDVAGNTWWNVDVRGFLPSMDPVKTLPPPWDAVISLCEILPSVTIQRSWTHVVLDLPSTMDGVNEALEELTEGELECLHSALGYVCLAYEF</sequence>
<evidence type="ECO:0000313" key="2">
    <source>
        <dbReference type="Proteomes" id="UP000186817"/>
    </source>
</evidence>